<evidence type="ECO:0000313" key="11">
    <source>
        <dbReference type="EMBL" id="CAF1472128.1"/>
    </source>
</evidence>
<proteinExistence type="predicted"/>
<gene>
    <name evidence="11" type="ORF">QVE165_LOCUS41668</name>
</gene>
<dbReference type="PROSITE" id="PS50262">
    <property type="entry name" value="G_PROTEIN_RECEP_F1_2"/>
    <property type="match status" value="1"/>
</dbReference>
<feature type="transmembrane region" description="Helical" evidence="9">
    <location>
        <begin position="207"/>
        <end position="231"/>
    </location>
</feature>
<keyword evidence="8" id="KW-0807">Transducer</keyword>
<evidence type="ECO:0000256" key="7">
    <source>
        <dbReference type="ARBA" id="ARBA00023170"/>
    </source>
</evidence>
<dbReference type="SUPFAM" id="SSF81321">
    <property type="entry name" value="Family A G protein-coupled receptor-like"/>
    <property type="match status" value="1"/>
</dbReference>
<dbReference type="InterPro" id="IPR000276">
    <property type="entry name" value="GPCR_Rhodpsn"/>
</dbReference>
<evidence type="ECO:0000256" key="4">
    <source>
        <dbReference type="ARBA" id="ARBA00022989"/>
    </source>
</evidence>
<evidence type="ECO:0000313" key="12">
    <source>
        <dbReference type="Proteomes" id="UP000663832"/>
    </source>
</evidence>
<dbReference type="Pfam" id="PF00001">
    <property type="entry name" value="7tm_1"/>
    <property type="match status" value="1"/>
</dbReference>
<dbReference type="InterPro" id="IPR017452">
    <property type="entry name" value="GPCR_Rhodpsn_7TM"/>
</dbReference>
<dbReference type="PANTHER" id="PTHR24228">
    <property type="entry name" value="B2 BRADYKININ RECEPTOR/ANGIOTENSIN II RECEPTOR"/>
    <property type="match status" value="1"/>
</dbReference>
<evidence type="ECO:0000256" key="6">
    <source>
        <dbReference type="ARBA" id="ARBA00023136"/>
    </source>
</evidence>
<evidence type="ECO:0000256" key="5">
    <source>
        <dbReference type="ARBA" id="ARBA00023040"/>
    </source>
</evidence>
<keyword evidence="5" id="KW-0297">G-protein coupled receptor</keyword>
<keyword evidence="4 9" id="KW-1133">Transmembrane helix</keyword>
<dbReference type="PANTHER" id="PTHR24228:SF59">
    <property type="entry name" value="NEUROPEPTIDE RECEPTOR 15"/>
    <property type="match status" value="1"/>
</dbReference>
<dbReference type="GO" id="GO:0004930">
    <property type="term" value="F:G protein-coupled receptor activity"/>
    <property type="evidence" value="ECO:0007669"/>
    <property type="project" value="UniProtKB-KW"/>
</dbReference>
<organism evidence="11 12">
    <name type="scientific">Adineta steineri</name>
    <dbReference type="NCBI Taxonomy" id="433720"/>
    <lineage>
        <taxon>Eukaryota</taxon>
        <taxon>Metazoa</taxon>
        <taxon>Spiralia</taxon>
        <taxon>Gnathifera</taxon>
        <taxon>Rotifera</taxon>
        <taxon>Eurotatoria</taxon>
        <taxon>Bdelloidea</taxon>
        <taxon>Adinetida</taxon>
        <taxon>Adinetidae</taxon>
        <taxon>Adineta</taxon>
    </lineage>
</organism>
<feature type="transmembrane region" description="Helical" evidence="9">
    <location>
        <begin position="85"/>
        <end position="105"/>
    </location>
</feature>
<sequence>MILTGNSYLLALIFGCIMLSFNIFRLENDFKRIEYQDSFCIFRSYMGYVSATLFNYSFVLQAVYRYILIMYPMHLFWQSAKFQTFFIAFTWILGFTYPLAFIFSGDIIYDVNNQVCQIPLQLSFPVVYIAILGAIFPILLIMFIYFKLVRYVHKMSKRIIQVNTLFRARRELKMVRRTVILISILITVTFPYVIFMFMSFFKRQPKSYFRIADAFSDLSLFLVIITLFQFTEPLKTSVMKRVNGRVNMVTTQE</sequence>
<comment type="caution">
    <text evidence="11">The sequence shown here is derived from an EMBL/GenBank/DDBJ whole genome shotgun (WGS) entry which is preliminary data.</text>
</comment>
<feature type="transmembrane region" description="Helical" evidence="9">
    <location>
        <begin position="125"/>
        <end position="148"/>
    </location>
</feature>
<feature type="transmembrane region" description="Helical" evidence="9">
    <location>
        <begin position="7"/>
        <end position="25"/>
    </location>
</feature>
<dbReference type="Proteomes" id="UP000663832">
    <property type="component" value="Unassembled WGS sequence"/>
</dbReference>
<evidence type="ECO:0000256" key="3">
    <source>
        <dbReference type="ARBA" id="ARBA00022692"/>
    </source>
</evidence>
<dbReference type="EMBL" id="CAJNOM010000500">
    <property type="protein sequence ID" value="CAF1472128.1"/>
    <property type="molecule type" value="Genomic_DNA"/>
</dbReference>
<accession>A0A815R597</accession>
<keyword evidence="6 9" id="KW-0472">Membrane</keyword>
<feature type="transmembrane region" description="Helical" evidence="9">
    <location>
        <begin position="179"/>
        <end position="201"/>
    </location>
</feature>
<evidence type="ECO:0000256" key="9">
    <source>
        <dbReference type="SAM" id="Phobius"/>
    </source>
</evidence>
<keyword evidence="7" id="KW-0675">Receptor</keyword>
<dbReference type="GO" id="GO:0005886">
    <property type="term" value="C:plasma membrane"/>
    <property type="evidence" value="ECO:0007669"/>
    <property type="project" value="UniProtKB-SubCell"/>
</dbReference>
<dbReference type="Gene3D" id="1.20.1070.10">
    <property type="entry name" value="Rhodopsin 7-helix transmembrane proteins"/>
    <property type="match status" value="1"/>
</dbReference>
<name>A0A815R597_9BILA</name>
<keyword evidence="3 9" id="KW-0812">Transmembrane</keyword>
<feature type="domain" description="G-protein coupled receptors family 1 profile" evidence="10">
    <location>
        <begin position="1"/>
        <end position="240"/>
    </location>
</feature>
<evidence type="ECO:0000259" key="10">
    <source>
        <dbReference type="PROSITE" id="PS50262"/>
    </source>
</evidence>
<evidence type="ECO:0000256" key="2">
    <source>
        <dbReference type="ARBA" id="ARBA00022475"/>
    </source>
</evidence>
<comment type="subcellular location">
    <subcellularLocation>
        <location evidence="1">Cell membrane</location>
        <topology evidence="1">Multi-pass membrane protein</topology>
    </subcellularLocation>
</comment>
<evidence type="ECO:0000256" key="1">
    <source>
        <dbReference type="ARBA" id="ARBA00004651"/>
    </source>
</evidence>
<evidence type="ECO:0000256" key="8">
    <source>
        <dbReference type="ARBA" id="ARBA00023224"/>
    </source>
</evidence>
<dbReference type="CDD" id="cd00637">
    <property type="entry name" value="7tm_classA_rhodopsin-like"/>
    <property type="match status" value="1"/>
</dbReference>
<dbReference type="AlphaFoldDB" id="A0A815R597"/>
<reference evidence="11" key="1">
    <citation type="submission" date="2021-02" db="EMBL/GenBank/DDBJ databases">
        <authorList>
            <person name="Nowell W R."/>
        </authorList>
    </citation>
    <scope>NUCLEOTIDE SEQUENCE</scope>
</reference>
<feature type="transmembrane region" description="Helical" evidence="9">
    <location>
        <begin position="45"/>
        <end position="64"/>
    </location>
</feature>
<keyword evidence="12" id="KW-1185">Reference proteome</keyword>
<protein>
    <recommendedName>
        <fullName evidence="10">G-protein coupled receptors family 1 profile domain-containing protein</fullName>
    </recommendedName>
</protein>
<keyword evidence="2" id="KW-1003">Cell membrane</keyword>